<proteinExistence type="inferred from homology"/>
<keyword evidence="5 6" id="KW-0472">Membrane</keyword>
<organism evidence="7 8">
    <name type="scientific">Priestia megaterium (strain ATCC 14581 / DSM 32 / CCUG 1817 / JCM 2506 / NBRC 15308 / NCIMB 9376 / NCTC 10342 / NRRL B-14308 / VKM B-512 / Ford 19)</name>
    <name type="common">Bacillus megaterium</name>
    <dbReference type="NCBI Taxonomy" id="1348623"/>
    <lineage>
        <taxon>Bacteria</taxon>
        <taxon>Bacillati</taxon>
        <taxon>Bacillota</taxon>
        <taxon>Bacilli</taxon>
        <taxon>Bacillales</taxon>
        <taxon>Bacillaceae</taxon>
        <taxon>Priestia</taxon>
    </lineage>
</organism>
<protein>
    <recommendedName>
        <fullName evidence="6">Probable membrane transporter protein</fullName>
    </recommendedName>
</protein>
<evidence type="ECO:0000256" key="5">
    <source>
        <dbReference type="ARBA" id="ARBA00023136"/>
    </source>
</evidence>
<keyword evidence="6" id="KW-1003">Cell membrane</keyword>
<keyword evidence="4 6" id="KW-1133">Transmembrane helix</keyword>
<dbReference type="GeneID" id="93644355"/>
<feature type="transmembrane region" description="Helical" evidence="6">
    <location>
        <begin position="37"/>
        <end position="55"/>
    </location>
</feature>
<evidence type="ECO:0000313" key="7">
    <source>
        <dbReference type="EMBL" id="AJI20817.1"/>
    </source>
</evidence>
<feature type="transmembrane region" description="Helical" evidence="6">
    <location>
        <begin position="135"/>
        <end position="156"/>
    </location>
</feature>
<dbReference type="HOGENOM" id="CLU_045498_5_5_9"/>
<keyword evidence="3 6" id="KW-0812">Transmembrane</keyword>
<dbReference type="KEGG" id="bmeg:BG04_872"/>
<feature type="transmembrane region" description="Helical" evidence="6">
    <location>
        <begin position="203"/>
        <end position="221"/>
    </location>
</feature>
<comment type="similarity">
    <text evidence="2 6">Belongs to the 4-toluene sulfonate uptake permease (TSUP) (TC 2.A.102) family.</text>
</comment>
<accession>A0A0B6AIE5</accession>
<evidence type="ECO:0000256" key="6">
    <source>
        <dbReference type="RuleBase" id="RU363041"/>
    </source>
</evidence>
<dbReference type="Pfam" id="PF01925">
    <property type="entry name" value="TauE"/>
    <property type="match status" value="1"/>
</dbReference>
<evidence type="ECO:0000256" key="3">
    <source>
        <dbReference type="ARBA" id="ARBA00022692"/>
    </source>
</evidence>
<evidence type="ECO:0000313" key="8">
    <source>
        <dbReference type="Proteomes" id="UP000031829"/>
    </source>
</evidence>
<dbReference type="GO" id="GO:0005886">
    <property type="term" value="C:plasma membrane"/>
    <property type="evidence" value="ECO:0007669"/>
    <property type="project" value="UniProtKB-SubCell"/>
</dbReference>
<dbReference type="EMBL" id="CP009920">
    <property type="protein sequence ID" value="AJI20817.1"/>
    <property type="molecule type" value="Genomic_DNA"/>
</dbReference>
<comment type="subcellular location">
    <subcellularLocation>
        <location evidence="6">Cell membrane</location>
        <topology evidence="6">Multi-pass membrane protein</topology>
    </subcellularLocation>
    <subcellularLocation>
        <location evidence="1">Membrane</location>
        <topology evidence="1">Multi-pass membrane protein</topology>
    </subcellularLocation>
</comment>
<dbReference type="InterPro" id="IPR002781">
    <property type="entry name" value="TM_pro_TauE-like"/>
</dbReference>
<feature type="transmembrane region" description="Helical" evidence="6">
    <location>
        <begin position="98"/>
        <end position="115"/>
    </location>
</feature>
<feature type="transmembrane region" description="Helical" evidence="6">
    <location>
        <begin position="7"/>
        <end position="31"/>
    </location>
</feature>
<gene>
    <name evidence="7" type="ORF">BG04_872</name>
</gene>
<reference evidence="7 8" key="1">
    <citation type="journal article" date="2015" name="Genome Announc.">
        <title>Complete genome sequences for 35 biothreat assay-relevant bacillus species.</title>
        <authorList>
            <person name="Johnson S.L."/>
            <person name="Daligault H.E."/>
            <person name="Davenport K.W."/>
            <person name="Jaissle J."/>
            <person name="Frey K.G."/>
            <person name="Ladner J.T."/>
            <person name="Broomall S.M."/>
            <person name="Bishop-Lilly K.A."/>
            <person name="Bruce D.C."/>
            <person name="Gibbons H.S."/>
            <person name="Coyne S.R."/>
            <person name="Lo C.C."/>
            <person name="Meincke L."/>
            <person name="Munk A.C."/>
            <person name="Koroleva G.I."/>
            <person name="Rosenzweig C.N."/>
            <person name="Palacios G.F."/>
            <person name="Redden C.L."/>
            <person name="Minogue T.D."/>
            <person name="Chain P.S."/>
        </authorList>
    </citation>
    <scope>NUCLEOTIDE SEQUENCE [LARGE SCALE GENOMIC DNA]</scope>
    <source>
        <strain evidence="8">ATCC 14581 / DSM 32 / JCM 2506 / NBRC 15308 / NCIMB 9376 / NCTC 10342 / NRRL B-14308 / VKM B-512</strain>
    </source>
</reference>
<evidence type="ECO:0000256" key="2">
    <source>
        <dbReference type="ARBA" id="ARBA00009142"/>
    </source>
</evidence>
<dbReference type="AlphaFoldDB" id="A0A0B6AIE5"/>
<feature type="transmembrane region" description="Helical" evidence="6">
    <location>
        <begin position="67"/>
        <end position="86"/>
    </location>
</feature>
<feature type="transmembrane region" description="Helical" evidence="6">
    <location>
        <begin position="176"/>
        <end position="196"/>
    </location>
</feature>
<name>A0A0B6AIE5_PRIM2</name>
<feature type="transmembrane region" description="Helical" evidence="6">
    <location>
        <begin position="227"/>
        <end position="248"/>
    </location>
</feature>
<dbReference type="PANTHER" id="PTHR43701:SF2">
    <property type="entry name" value="MEMBRANE TRANSPORTER PROTEIN YJNA-RELATED"/>
    <property type="match status" value="1"/>
</dbReference>
<dbReference type="RefSeq" id="WP_025750141.1">
    <property type="nucleotide sequence ID" value="NZ_BCVB01000001.1"/>
</dbReference>
<dbReference type="InterPro" id="IPR051598">
    <property type="entry name" value="TSUP/Inactive_protease-like"/>
</dbReference>
<evidence type="ECO:0000256" key="1">
    <source>
        <dbReference type="ARBA" id="ARBA00004141"/>
    </source>
</evidence>
<sequence>MDVSIVLTMLAVGLILGFVGAGGSGFIISILTLLYGVSVHVALATALTAMIFSSLSGAVSHYREGNVSLKSGISVGILGALGAWIGSNLSSFIPEGELKWLTAGMLLLSGVLLWLRMFLFSRQQKERTVPTGAKFVVYSLLIGLITGALSGMFGIGSTPFIQLGLMMVLGLSIRQSAGTTMLVIIPIAIGGGMGYYQQGFLDIPLLIQVVVGTMVGSYIGAKFTNRVPAPVLKTSLVALPIFSSFLLVI</sequence>
<dbReference type="Proteomes" id="UP000031829">
    <property type="component" value="Chromosome"/>
</dbReference>
<evidence type="ECO:0000256" key="4">
    <source>
        <dbReference type="ARBA" id="ARBA00022989"/>
    </source>
</evidence>
<dbReference type="PANTHER" id="PTHR43701">
    <property type="entry name" value="MEMBRANE TRANSPORTER PROTEIN MJ0441-RELATED"/>
    <property type="match status" value="1"/>
</dbReference>